<gene>
    <name evidence="1" type="ORF">ABQJ56_09070</name>
</gene>
<keyword evidence="2" id="KW-1185">Reference proteome</keyword>
<comment type="caution">
    <text evidence="1">The sequence shown here is derived from an EMBL/GenBank/DDBJ whole genome shotgun (WGS) entry which is preliminary data.</text>
</comment>
<evidence type="ECO:0000313" key="2">
    <source>
        <dbReference type="Proteomes" id="UP001556170"/>
    </source>
</evidence>
<sequence length="182" mass="19973">MPDTAACKRRLAELGHTQAAMRWTGFPDMLARRGAPVPQYKGTRVKAWRNLMIAGINAALCQRLVGYGPEDNWWGDCDDPAGQFSFEFPGGIPALGLLSDAGFGELRVSVLLDPKTDVRMTDTGSGFRDGSAFASGWLERNLGVWLQTGGRPMMECRQHLLKPLADTPIAPRGFGDRGRFMM</sequence>
<reference evidence="1 2" key="1">
    <citation type="submission" date="2024-06" db="EMBL/GenBank/DDBJ databases">
        <authorList>
            <person name="Woo H."/>
        </authorList>
    </citation>
    <scope>NUCLEOTIDE SEQUENCE [LARGE SCALE GENOMIC DNA]</scope>
    <source>
        <strain evidence="1 2">S2-g</strain>
    </source>
</reference>
<protein>
    <submittedName>
        <fullName evidence="1">Uncharacterized protein</fullName>
    </submittedName>
</protein>
<proteinExistence type="predicted"/>
<name>A0ABV3QP81_9GAMM</name>
<organism evidence="1 2">
    <name type="scientific">Rhodanobacter geophilus</name>
    <dbReference type="NCBI Taxonomy" id="3162488"/>
    <lineage>
        <taxon>Bacteria</taxon>
        <taxon>Pseudomonadati</taxon>
        <taxon>Pseudomonadota</taxon>
        <taxon>Gammaproteobacteria</taxon>
        <taxon>Lysobacterales</taxon>
        <taxon>Rhodanobacteraceae</taxon>
        <taxon>Rhodanobacter</taxon>
    </lineage>
</organism>
<evidence type="ECO:0000313" key="1">
    <source>
        <dbReference type="EMBL" id="MEW9624382.1"/>
    </source>
</evidence>
<dbReference type="EMBL" id="JBFOHL010000007">
    <property type="protein sequence ID" value="MEW9624382.1"/>
    <property type="molecule type" value="Genomic_DNA"/>
</dbReference>
<dbReference type="Proteomes" id="UP001556170">
    <property type="component" value="Unassembled WGS sequence"/>
</dbReference>
<accession>A0ABV3QP81</accession>
<dbReference type="RefSeq" id="WP_367844691.1">
    <property type="nucleotide sequence ID" value="NZ_JBFOHL010000007.1"/>
</dbReference>